<dbReference type="PANTHER" id="PTHR43340">
    <property type="entry name" value="HYPOXANTHINE-GUANINE PHOSPHORIBOSYLTRANSFERASE"/>
    <property type="match status" value="1"/>
</dbReference>
<comment type="similarity">
    <text evidence="4 15">Belongs to the purine/pyrimidine phosphoribosyltransferase family.</text>
</comment>
<dbReference type="InterPro" id="IPR050408">
    <property type="entry name" value="HGPRT"/>
</dbReference>
<evidence type="ECO:0000259" key="16">
    <source>
        <dbReference type="Pfam" id="PF00156"/>
    </source>
</evidence>
<name>A0A6J4V1L2_9BACT</name>
<evidence type="ECO:0000256" key="2">
    <source>
        <dbReference type="ARBA" id="ARBA00004496"/>
    </source>
</evidence>
<reference evidence="17" key="1">
    <citation type="submission" date="2020-02" db="EMBL/GenBank/DDBJ databases">
        <authorList>
            <person name="Meier V. D."/>
        </authorList>
    </citation>
    <scope>NUCLEOTIDE SEQUENCE</scope>
    <source>
        <strain evidence="17">AVDCRST_MAG43</strain>
    </source>
</reference>
<feature type="domain" description="Phosphoribosyltransferase" evidence="16">
    <location>
        <begin position="37"/>
        <end position="183"/>
    </location>
</feature>
<comment type="pathway">
    <text evidence="3 15">Purine metabolism; IMP biosynthesis via salvage pathway; IMP from hypoxanthine: step 1/1.</text>
</comment>
<gene>
    <name evidence="17" type="ORF">AVDCRST_MAG43-2221</name>
</gene>
<dbReference type="InterPro" id="IPR005904">
    <property type="entry name" value="Hxn_phspho_trans"/>
</dbReference>
<proteinExistence type="inferred from homology"/>
<comment type="cofactor">
    <cofactor evidence="1 15">
        <name>Mg(2+)</name>
        <dbReference type="ChEBI" id="CHEBI:18420"/>
    </cofactor>
</comment>
<comment type="catalytic activity">
    <reaction evidence="13">
        <text>GMP + diphosphate = guanine + 5-phospho-alpha-D-ribose 1-diphosphate</text>
        <dbReference type="Rhea" id="RHEA:25424"/>
        <dbReference type="ChEBI" id="CHEBI:16235"/>
        <dbReference type="ChEBI" id="CHEBI:33019"/>
        <dbReference type="ChEBI" id="CHEBI:58017"/>
        <dbReference type="ChEBI" id="CHEBI:58115"/>
        <dbReference type="EC" id="2.4.2.8"/>
    </reaction>
    <physiologicalReaction direction="right-to-left" evidence="13">
        <dbReference type="Rhea" id="RHEA:25426"/>
    </physiologicalReaction>
</comment>
<dbReference type="GO" id="GO:0006178">
    <property type="term" value="P:guanine salvage"/>
    <property type="evidence" value="ECO:0007669"/>
    <property type="project" value="TreeGrafter"/>
</dbReference>
<keyword evidence="9 15" id="KW-0479">Metal-binding</keyword>
<sequence>MGTIEPTDAQDTSTPDDRAILAEPRAGGVARILVAEQDLQREVRAIAGELDREYADDVPLMVGVLTGAVAFMADLMKAMTIPLTVDFMAISSYGAATRSSGVVRILKDLNEEIIGRRVIIVEDIVDSGLTLQYLLDMLRTRQPRDIRVVALLKKDKPDAIPVQVDRVGFRIPDEFVIGYGLDYAGQYRNLPYVAILDERVYATT</sequence>
<dbReference type="GO" id="GO:0046100">
    <property type="term" value="P:hypoxanthine metabolic process"/>
    <property type="evidence" value="ECO:0007669"/>
    <property type="project" value="TreeGrafter"/>
</dbReference>
<evidence type="ECO:0000256" key="15">
    <source>
        <dbReference type="RuleBase" id="RU364099"/>
    </source>
</evidence>
<comment type="catalytic activity">
    <reaction evidence="14">
        <text>IMP + diphosphate = hypoxanthine + 5-phospho-alpha-D-ribose 1-diphosphate</text>
        <dbReference type="Rhea" id="RHEA:17973"/>
        <dbReference type="ChEBI" id="CHEBI:17368"/>
        <dbReference type="ChEBI" id="CHEBI:33019"/>
        <dbReference type="ChEBI" id="CHEBI:58017"/>
        <dbReference type="ChEBI" id="CHEBI:58053"/>
        <dbReference type="EC" id="2.4.2.8"/>
    </reaction>
    <physiologicalReaction direction="right-to-left" evidence="14">
        <dbReference type="Rhea" id="RHEA:17975"/>
    </physiologicalReaction>
</comment>
<protein>
    <recommendedName>
        <fullName evidence="5 15">Hypoxanthine phosphoribosyltransferase</fullName>
        <ecNumber evidence="5 15">2.4.2.8</ecNumber>
    </recommendedName>
</protein>
<evidence type="ECO:0000256" key="13">
    <source>
        <dbReference type="ARBA" id="ARBA00048811"/>
    </source>
</evidence>
<dbReference type="Pfam" id="PF00156">
    <property type="entry name" value="Pribosyltran"/>
    <property type="match status" value="1"/>
</dbReference>
<dbReference type="GO" id="GO:0052657">
    <property type="term" value="F:guanine phosphoribosyltransferase activity"/>
    <property type="evidence" value="ECO:0007669"/>
    <property type="project" value="UniProtKB-ARBA"/>
</dbReference>
<dbReference type="NCBIfam" id="TIGR01203">
    <property type="entry name" value="HGPRTase"/>
    <property type="match status" value="1"/>
</dbReference>
<dbReference type="GO" id="GO:0032264">
    <property type="term" value="P:IMP salvage"/>
    <property type="evidence" value="ECO:0007669"/>
    <property type="project" value="UniProtKB-UniPathway"/>
</dbReference>
<evidence type="ECO:0000256" key="9">
    <source>
        <dbReference type="ARBA" id="ARBA00022723"/>
    </source>
</evidence>
<comment type="subcellular location">
    <subcellularLocation>
        <location evidence="2 15">Cytoplasm</location>
    </subcellularLocation>
</comment>
<evidence type="ECO:0000313" key="17">
    <source>
        <dbReference type="EMBL" id="CAA9564649.1"/>
    </source>
</evidence>
<evidence type="ECO:0000256" key="11">
    <source>
        <dbReference type="ARBA" id="ARBA00022741"/>
    </source>
</evidence>
<dbReference type="EC" id="2.4.2.8" evidence="5 15"/>
<dbReference type="GO" id="GO:0000287">
    <property type="term" value="F:magnesium ion binding"/>
    <property type="evidence" value="ECO:0007669"/>
    <property type="project" value="TreeGrafter"/>
</dbReference>
<dbReference type="Gene3D" id="3.40.50.2020">
    <property type="match status" value="1"/>
</dbReference>
<organism evidence="17">
    <name type="scientific">uncultured Thermomicrobiales bacterium</name>
    <dbReference type="NCBI Taxonomy" id="1645740"/>
    <lineage>
        <taxon>Bacteria</taxon>
        <taxon>Pseudomonadati</taxon>
        <taxon>Thermomicrobiota</taxon>
        <taxon>Thermomicrobia</taxon>
        <taxon>Thermomicrobiales</taxon>
        <taxon>environmental samples</taxon>
    </lineage>
</organism>
<evidence type="ECO:0000256" key="3">
    <source>
        <dbReference type="ARBA" id="ARBA00004669"/>
    </source>
</evidence>
<evidence type="ECO:0000256" key="8">
    <source>
        <dbReference type="ARBA" id="ARBA00022679"/>
    </source>
</evidence>
<dbReference type="GO" id="GO:0006166">
    <property type="term" value="P:purine ribonucleoside salvage"/>
    <property type="evidence" value="ECO:0007669"/>
    <property type="project" value="UniProtKB-KW"/>
</dbReference>
<keyword evidence="10 15" id="KW-0660">Purine salvage</keyword>
<dbReference type="InterPro" id="IPR000836">
    <property type="entry name" value="PRTase_dom"/>
</dbReference>
<keyword evidence="6 15" id="KW-0963">Cytoplasm</keyword>
<keyword evidence="11 15" id="KW-0547">Nucleotide-binding</keyword>
<dbReference type="SUPFAM" id="SSF53271">
    <property type="entry name" value="PRTase-like"/>
    <property type="match status" value="1"/>
</dbReference>
<evidence type="ECO:0000256" key="12">
    <source>
        <dbReference type="ARBA" id="ARBA00022842"/>
    </source>
</evidence>
<dbReference type="UniPathway" id="UPA00591">
    <property type="reaction ID" value="UER00648"/>
</dbReference>
<dbReference type="GO" id="GO:0032263">
    <property type="term" value="P:GMP salvage"/>
    <property type="evidence" value="ECO:0007669"/>
    <property type="project" value="TreeGrafter"/>
</dbReference>
<evidence type="ECO:0000256" key="1">
    <source>
        <dbReference type="ARBA" id="ARBA00001946"/>
    </source>
</evidence>
<dbReference type="FunFam" id="3.40.50.2020:FF:000006">
    <property type="entry name" value="Hypoxanthine phosphoribosyltransferase"/>
    <property type="match status" value="1"/>
</dbReference>
<evidence type="ECO:0000256" key="14">
    <source>
        <dbReference type="ARBA" id="ARBA00049402"/>
    </source>
</evidence>
<dbReference type="GO" id="GO:0004422">
    <property type="term" value="F:hypoxanthine phosphoribosyltransferase activity"/>
    <property type="evidence" value="ECO:0007669"/>
    <property type="project" value="InterPro"/>
</dbReference>
<keyword evidence="12 15" id="KW-0460">Magnesium</keyword>
<dbReference type="CDD" id="cd06223">
    <property type="entry name" value="PRTases_typeI"/>
    <property type="match status" value="1"/>
</dbReference>
<evidence type="ECO:0000256" key="5">
    <source>
        <dbReference type="ARBA" id="ARBA00011895"/>
    </source>
</evidence>
<dbReference type="GO" id="GO:0005829">
    <property type="term" value="C:cytosol"/>
    <property type="evidence" value="ECO:0007669"/>
    <property type="project" value="TreeGrafter"/>
</dbReference>
<dbReference type="EMBL" id="CADCWI010000114">
    <property type="protein sequence ID" value="CAA9564649.1"/>
    <property type="molecule type" value="Genomic_DNA"/>
</dbReference>
<keyword evidence="7 15" id="KW-0328">Glycosyltransferase</keyword>
<evidence type="ECO:0000256" key="7">
    <source>
        <dbReference type="ARBA" id="ARBA00022676"/>
    </source>
</evidence>
<dbReference type="GO" id="GO:0000166">
    <property type="term" value="F:nucleotide binding"/>
    <property type="evidence" value="ECO:0007669"/>
    <property type="project" value="UniProtKB-KW"/>
</dbReference>
<evidence type="ECO:0000256" key="6">
    <source>
        <dbReference type="ARBA" id="ARBA00022490"/>
    </source>
</evidence>
<keyword evidence="8 15" id="KW-0808">Transferase</keyword>
<evidence type="ECO:0000256" key="10">
    <source>
        <dbReference type="ARBA" id="ARBA00022726"/>
    </source>
</evidence>
<dbReference type="InterPro" id="IPR029057">
    <property type="entry name" value="PRTase-like"/>
</dbReference>
<dbReference type="PANTHER" id="PTHR43340:SF1">
    <property type="entry name" value="HYPOXANTHINE PHOSPHORIBOSYLTRANSFERASE"/>
    <property type="match status" value="1"/>
</dbReference>
<accession>A0A6J4V1L2</accession>
<dbReference type="AlphaFoldDB" id="A0A6J4V1L2"/>
<evidence type="ECO:0000256" key="4">
    <source>
        <dbReference type="ARBA" id="ARBA00008391"/>
    </source>
</evidence>